<feature type="compositionally biased region" description="Basic residues" evidence="1">
    <location>
        <begin position="11"/>
        <end position="21"/>
    </location>
</feature>
<organism evidence="3 4">
    <name type="scientific">Naegleria lovaniensis</name>
    <name type="common">Amoeba</name>
    <dbReference type="NCBI Taxonomy" id="51637"/>
    <lineage>
        <taxon>Eukaryota</taxon>
        <taxon>Discoba</taxon>
        <taxon>Heterolobosea</taxon>
        <taxon>Tetramitia</taxon>
        <taxon>Eutetramitia</taxon>
        <taxon>Vahlkampfiidae</taxon>
        <taxon>Naegleria</taxon>
    </lineage>
</organism>
<keyword evidence="4" id="KW-1185">Reference proteome</keyword>
<proteinExistence type="predicted"/>
<dbReference type="AlphaFoldDB" id="A0AA88GKM1"/>
<dbReference type="GeneID" id="68100798"/>
<evidence type="ECO:0000256" key="1">
    <source>
        <dbReference type="SAM" id="MobiDB-lite"/>
    </source>
</evidence>
<dbReference type="EMBL" id="PYSW02000034">
    <property type="protein sequence ID" value="KAG2378201.1"/>
    <property type="molecule type" value="Genomic_DNA"/>
</dbReference>
<evidence type="ECO:0008006" key="5">
    <source>
        <dbReference type="Google" id="ProtNLM"/>
    </source>
</evidence>
<reference evidence="3 4" key="1">
    <citation type="journal article" date="2018" name="BMC Genomics">
        <title>The genome of Naegleria lovaniensis, the basis for a comparative approach to unravel pathogenicity factors of the human pathogenic amoeba N. fowleri.</title>
        <authorList>
            <person name="Liechti N."/>
            <person name="Schurch N."/>
            <person name="Bruggmann R."/>
            <person name="Wittwer M."/>
        </authorList>
    </citation>
    <scope>NUCLEOTIDE SEQUENCE [LARGE SCALE GENOMIC DNA]</scope>
    <source>
        <strain evidence="3 4">ATCC 30569</strain>
    </source>
</reference>
<evidence type="ECO:0000256" key="2">
    <source>
        <dbReference type="SAM" id="Phobius"/>
    </source>
</evidence>
<feature type="transmembrane region" description="Helical" evidence="2">
    <location>
        <begin position="403"/>
        <end position="422"/>
    </location>
</feature>
<feature type="transmembrane region" description="Helical" evidence="2">
    <location>
        <begin position="269"/>
        <end position="293"/>
    </location>
</feature>
<keyword evidence="2" id="KW-0472">Membrane</keyword>
<evidence type="ECO:0000313" key="4">
    <source>
        <dbReference type="Proteomes" id="UP000816034"/>
    </source>
</evidence>
<feature type="transmembrane region" description="Helical" evidence="2">
    <location>
        <begin position="362"/>
        <end position="382"/>
    </location>
</feature>
<sequence length="455" mass="54147">MIKKNQTISKPKTRHQRKKTLRHDEKWYDRSENRRCLSEIGSDCLTDIFKFFVKSAMDLLVLSHISSEWRLLINSNPLLWNCKITSKYENRCLSFYGLNVQKSQMLKQFLLEKSAENNETSMMNITPKLIEQFSKKNGGHYNRMICHTDELVNYWEYEIKVRKDLRRRDAIYSKLGYFFEWIQRCLIVMFCIYCSFQDHVMVMKTGLDHPIYSWTIYSDYAFYIAFFLEPLLIAIDFFIFSYYRELVPNVRKAFHCLFSKKFMDSKTRYIPVTMVSFAACFSFIFRLIMYFTYDASYIYKRRLYFAEMDQEQASLYERTQLIMFNGEEQFRNILKTGNLIMTIPLAALYWIPLKLSQVSNTIFSFGIVLCIQCFSLVLLCSWKPPLIAFVICLGVCQWMKEKWFGTLLIPFVVSLTLAHFGLEPVFVFTPYAVYYLTCGHTGNWNSNIEEAFNNR</sequence>
<protein>
    <recommendedName>
        <fullName evidence="5">F-box domain-containing protein</fullName>
    </recommendedName>
</protein>
<dbReference type="RefSeq" id="XP_044545463.1">
    <property type="nucleotide sequence ID" value="XM_044698410.1"/>
</dbReference>
<name>A0AA88GKM1_NAELO</name>
<evidence type="ECO:0000313" key="3">
    <source>
        <dbReference type="EMBL" id="KAG2378201.1"/>
    </source>
</evidence>
<feature type="transmembrane region" description="Helical" evidence="2">
    <location>
        <begin position="220"/>
        <end position="243"/>
    </location>
</feature>
<feature type="region of interest" description="Disordered" evidence="1">
    <location>
        <begin position="1"/>
        <end position="23"/>
    </location>
</feature>
<feature type="compositionally biased region" description="Polar residues" evidence="1">
    <location>
        <begin position="1"/>
        <end position="10"/>
    </location>
</feature>
<keyword evidence="2" id="KW-1133">Transmembrane helix</keyword>
<gene>
    <name evidence="3" type="ORF">C9374_008344</name>
</gene>
<dbReference type="Proteomes" id="UP000816034">
    <property type="component" value="Unassembled WGS sequence"/>
</dbReference>
<feature type="transmembrane region" description="Helical" evidence="2">
    <location>
        <begin position="175"/>
        <end position="200"/>
    </location>
</feature>
<accession>A0AA88GKM1</accession>
<comment type="caution">
    <text evidence="3">The sequence shown here is derived from an EMBL/GenBank/DDBJ whole genome shotgun (WGS) entry which is preliminary data.</text>
</comment>
<keyword evidence="2" id="KW-0812">Transmembrane</keyword>